<dbReference type="Gene3D" id="1.10.260.30">
    <property type="entry name" value="Signal recognition particle, SRP54 subunit, M-domain"/>
    <property type="match status" value="1"/>
</dbReference>
<dbReference type="PANTHER" id="PTHR11564">
    <property type="entry name" value="SIGNAL RECOGNITION PARTICLE 54K PROTEIN SRP54"/>
    <property type="match status" value="1"/>
</dbReference>
<comment type="function">
    <text evidence="13 15">Component of the signal recognition particle (SRP) complex, a ribonucleoprotein complex that mediates the cotranslational targeting of secretory and membrane proteins to the endoplasmic reticulum (ER). As part of the SRP complex, associates with the SRP receptor (SR) component SRPRA to target secretory proteins to the endoplasmic reticulum membrane. Binds to the signal sequence of presecretory proteins when they emerge from the ribosomes. Displays basal GTPase activity, and stimulates reciprocal GTPase activation of the SR subunit SRPRA. Forms a guanosine 5'-triphosphate (GTP)-dependent complex with the SR subunit SRPRA. SR compaction and GTPase mediated rearrangement of SR drive SRP-mediated cotranslational protein translocation into the ER. Requires the presence of SRP9/SRP14 and/or SRP19 to stably interact with RNA.</text>
</comment>
<evidence type="ECO:0000256" key="9">
    <source>
        <dbReference type="ARBA" id="ARBA00023134"/>
    </source>
</evidence>
<dbReference type="GO" id="GO:0005786">
    <property type="term" value="C:signal recognition particle, endoplasmic reticulum targeting"/>
    <property type="evidence" value="ECO:0007669"/>
    <property type="project" value="UniProtKB-UniRule"/>
</dbReference>
<dbReference type="SUPFAM" id="SSF52540">
    <property type="entry name" value="P-loop containing nucleoside triphosphate hydrolases"/>
    <property type="match status" value="1"/>
</dbReference>
<dbReference type="HAMAP" id="MF_00306">
    <property type="entry name" value="SRP54"/>
    <property type="match status" value="1"/>
</dbReference>
<gene>
    <name evidence="17" type="ORF">EJD97_001040</name>
</gene>
<accession>A0A6N2BYI4</accession>
<dbReference type="GO" id="GO:0005525">
    <property type="term" value="F:GTP binding"/>
    <property type="evidence" value="ECO:0007669"/>
    <property type="project" value="UniProtKB-UniRule"/>
</dbReference>
<evidence type="ECO:0000256" key="7">
    <source>
        <dbReference type="ARBA" id="ARBA00022824"/>
    </source>
</evidence>
<dbReference type="AlphaFoldDB" id="A0A6N2BYI4"/>
<dbReference type="InterPro" id="IPR006325">
    <property type="entry name" value="SRP54_euk"/>
</dbReference>
<comment type="caution">
    <text evidence="17">The sequence shown here is derived from an EMBL/GenBank/DDBJ whole genome shotgun (WGS) entry which is preliminary data.</text>
</comment>
<proteinExistence type="inferred from homology"/>
<dbReference type="FunFam" id="3.40.50.300:FF:000022">
    <property type="entry name" value="Signal recognition particle 54 kDa subunit"/>
    <property type="match status" value="1"/>
</dbReference>
<comment type="domain">
    <text evidence="15">The NG domain, also named G domain, is a special guanosine triphosphatase (GTPase) domain, which binds GTP and forms a guanosine 5'-triphosphate (GTP)-dependent complex with a homologous NG domain in the SRP receptor subunit SRPRA. The two NG domains undergo cooperative rearrangements upon their assembly, which culminate in the reciprocal activation of the GTPase activity of one another. SRP receptor compaction upon binding with cargo-loaded SRP and GTPase rearrangement drive SRP-mediated cotranslational protein translocation into the ER.</text>
</comment>
<dbReference type="PANTHER" id="PTHR11564:SF29">
    <property type="entry name" value="SIGNAL RECOGNITION PARTICLE SUBUNIT SRP54 1"/>
    <property type="match status" value="1"/>
</dbReference>
<dbReference type="FunFam" id="1.10.260.30:FF:000004">
    <property type="entry name" value="Signal recognition particle 54 kDa protein"/>
    <property type="match status" value="1"/>
</dbReference>
<evidence type="ECO:0000256" key="2">
    <source>
        <dbReference type="ARBA" id="ARBA00004496"/>
    </source>
</evidence>
<evidence type="ECO:0000256" key="12">
    <source>
        <dbReference type="ARBA" id="ARBA00034796"/>
    </source>
</evidence>
<dbReference type="InterPro" id="IPR013822">
    <property type="entry name" value="Signal_recog_particl_SRP54_hlx"/>
</dbReference>
<dbReference type="InterPro" id="IPR036891">
    <property type="entry name" value="Signal_recog_part_SRP54_M_sf"/>
</dbReference>
<comment type="similarity">
    <text evidence="3 15">Belongs to the GTP-binding SRP family. SRP54 subfamily.</text>
</comment>
<evidence type="ECO:0000256" key="14">
    <source>
        <dbReference type="ARBA" id="ARBA00048157"/>
    </source>
</evidence>
<keyword evidence="10 15" id="KW-0733">Signal recognition particle</keyword>
<evidence type="ECO:0000256" key="6">
    <source>
        <dbReference type="ARBA" id="ARBA00022801"/>
    </source>
</evidence>
<keyword evidence="9 15" id="KW-0342">GTP-binding</keyword>
<dbReference type="GO" id="GO:0005783">
    <property type="term" value="C:endoplasmic reticulum"/>
    <property type="evidence" value="ECO:0007669"/>
    <property type="project" value="UniProtKB-SubCell"/>
</dbReference>
<dbReference type="SUPFAM" id="SSF47446">
    <property type="entry name" value="Signal peptide-binding domain"/>
    <property type="match status" value="1"/>
</dbReference>
<dbReference type="InterPro" id="IPR004125">
    <property type="entry name" value="Signal_recog_particle_SRP54_M"/>
</dbReference>
<dbReference type="CDD" id="cd17875">
    <property type="entry name" value="SRP54_G"/>
    <property type="match status" value="1"/>
</dbReference>
<keyword evidence="4 15" id="KW-0963">Cytoplasm</keyword>
<dbReference type="NCBIfam" id="TIGR01425">
    <property type="entry name" value="SRP54_euk"/>
    <property type="match status" value="1"/>
</dbReference>
<evidence type="ECO:0000256" key="13">
    <source>
        <dbReference type="ARBA" id="ARBA00046020"/>
    </source>
</evidence>
<dbReference type="Pfam" id="PF00448">
    <property type="entry name" value="SRP54"/>
    <property type="match status" value="1"/>
</dbReference>
<dbReference type="EMBL" id="RXGB01001097">
    <property type="protein sequence ID" value="TMX00307.1"/>
    <property type="molecule type" value="Genomic_DNA"/>
</dbReference>
<keyword evidence="5 15" id="KW-0547">Nucleotide-binding</keyword>
<comment type="subunit">
    <text evidence="12 15">Component of a signal recognition particle (SRP) complex that consists of a 7SL RNA molecule of 300 nucleotides and six protein subunits: SRP72, SRP68, SRP54, SRP19, SRP14 and SRP9.</text>
</comment>
<dbReference type="GO" id="GO:0030942">
    <property type="term" value="F:endoplasmic reticulum signal peptide binding"/>
    <property type="evidence" value="ECO:0007669"/>
    <property type="project" value="TreeGrafter"/>
</dbReference>
<dbReference type="GO" id="GO:0006616">
    <property type="term" value="P:SRP-dependent cotranslational protein targeting to membrane, translocation"/>
    <property type="evidence" value="ECO:0007669"/>
    <property type="project" value="TreeGrafter"/>
</dbReference>
<keyword evidence="11 15" id="KW-0687">Ribonucleoprotein</keyword>
<dbReference type="SMART" id="SM00382">
    <property type="entry name" value="AAA"/>
    <property type="match status" value="1"/>
</dbReference>
<evidence type="ECO:0000256" key="4">
    <source>
        <dbReference type="ARBA" id="ARBA00022490"/>
    </source>
</evidence>
<dbReference type="InterPro" id="IPR027417">
    <property type="entry name" value="P-loop_NTPase"/>
</dbReference>
<evidence type="ECO:0000259" key="16">
    <source>
        <dbReference type="PROSITE" id="PS00300"/>
    </source>
</evidence>
<evidence type="ECO:0000256" key="1">
    <source>
        <dbReference type="ARBA" id="ARBA00004240"/>
    </source>
</evidence>
<dbReference type="GO" id="GO:0005829">
    <property type="term" value="C:cytosol"/>
    <property type="evidence" value="ECO:0007669"/>
    <property type="project" value="TreeGrafter"/>
</dbReference>
<comment type="domain">
    <text evidence="15">The M domain binds the 7SL RNA in presence of SRP19 and binds the signal sequence of presecretory proteins.</text>
</comment>
<dbReference type="InterPro" id="IPR036225">
    <property type="entry name" value="SRP/SRP_N"/>
</dbReference>
<dbReference type="InterPro" id="IPR042101">
    <property type="entry name" value="SRP54_N_sf"/>
</dbReference>
<dbReference type="GO" id="GO:0008312">
    <property type="term" value="F:7S RNA binding"/>
    <property type="evidence" value="ECO:0007669"/>
    <property type="project" value="UniProtKB-UniRule"/>
</dbReference>
<dbReference type="SMART" id="SM00962">
    <property type="entry name" value="SRP54"/>
    <property type="match status" value="1"/>
</dbReference>
<dbReference type="Gene3D" id="1.20.120.140">
    <property type="entry name" value="Signal recognition particle SRP54, nucleotide-binding domain"/>
    <property type="match status" value="1"/>
</dbReference>
<dbReference type="Pfam" id="PF02978">
    <property type="entry name" value="SRP_SPB"/>
    <property type="match status" value="1"/>
</dbReference>
<evidence type="ECO:0000256" key="3">
    <source>
        <dbReference type="ARBA" id="ARBA00005450"/>
    </source>
</evidence>
<comment type="subcellular location">
    <subcellularLocation>
        <location evidence="2 15">Cytoplasm</location>
    </subcellularLocation>
    <subcellularLocation>
        <location evidence="1 15">Endoplasmic reticulum</location>
    </subcellularLocation>
</comment>
<sequence length="496" mass="54811">MVLAQLGGSISRALQHMSNATIIDEKVLNECLNEITRALLQADVQFKLVRDMSTNIKKIVNLEDLAAGHNKRRIIQQAVYNELYKILDPGKPAFTLKKGKPSVVMFVGLQGSGKTTTCTKYAYHHQKRGWNPALVCADTFRAGAFDQLKQNATKAKIPFYGSYTESDPVKIAVDGVETFKKENCDLIIVDTSGRHKQEAALFEEMRQVSEATKPDLVIFVMDSSIGQAAFDQAQAFRQSVAVGAVIITKMDGHAKGGGALSAVAATKSPVIFIGTGEHMDEFEVFDVKPFVSRLLGMGDLSGLVNKIQDVVPMDQQPELLQKLSEGHFTLRIMYEQFQNMLKMGPLGQVFSMLPGFSAEMMPQGREKESQAKFKRYMTMMDSMTDEELDSTNPKILTESRIMRIARGSGRLVPEVMEMLEEYKRLAKIFSKMKGLKIPKKGDMSSLSRNMNAQNMSKVLPPQMLKQIGGMGGLQNLMKQMGSAKDMMGMFGGGGGE</sequence>
<dbReference type="Gene3D" id="3.40.50.300">
    <property type="entry name" value="P-loop containing nucleotide triphosphate hydrolases"/>
    <property type="match status" value="1"/>
</dbReference>
<dbReference type="InterPro" id="IPR003593">
    <property type="entry name" value="AAA+_ATPase"/>
</dbReference>
<dbReference type="PROSITE" id="PS00300">
    <property type="entry name" value="SRP54"/>
    <property type="match status" value="1"/>
</dbReference>
<evidence type="ECO:0000313" key="17">
    <source>
        <dbReference type="EMBL" id="TMX00307.1"/>
    </source>
</evidence>
<keyword evidence="6" id="KW-0378">Hydrolase</keyword>
<name>A0A6N2BYI4_SOLCI</name>
<dbReference type="SUPFAM" id="SSF47364">
    <property type="entry name" value="Domain of the SRP/SRP receptor G-proteins"/>
    <property type="match status" value="1"/>
</dbReference>
<keyword evidence="8 15" id="KW-0694">RNA-binding</keyword>
<evidence type="ECO:0000256" key="15">
    <source>
        <dbReference type="RuleBase" id="RU364034"/>
    </source>
</evidence>
<dbReference type="FunFam" id="1.20.120.140:FF:000001">
    <property type="entry name" value="Signal recognition particle GTPase"/>
    <property type="match status" value="1"/>
</dbReference>
<evidence type="ECO:0000256" key="8">
    <source>
        <dbReference type="ARBA" id="ARBA00022884"/>
    </source>
</evidence>
<organism evidence="17">
    <name type="scientific">Solanum chilense</name>
    <name type="common">Tomato</name>
    <name type="synonym">Lycopersicon chilense</name>
    <dbReference type="NCBI Taxonomy" id="4083"/>
    <lineage>
        <taxon>Eukaryota</taxon>
        <taxon>Viridiplantae</taxon>
        <taxon>Streptophyta</taxon>
        <taxon>Embryophyta</taxon>
        <taxon>Tracheophyta</taxon>
        <taxon>Spermatophyta</taxon>
        <taxon>Magnoliopsida</taxon>
        <taxon>eudicotyledons</taxon>
        <taxon>Gunneridae</taxon>
        <taxon>Pentapetalae</taxon>
        <taxon>asterids</taxon>
        <taxon>lamiids</taxon>
        <taxon>Solanales</taxon>
        <taxon>Solanaceae</taxon>
        <taxon>Solanoideae</taxon>
        <taxon>Solaneae</taxon>
        <taxon>Solanum</taxon>
        <taxon>Solanum subgen. Lycopersicon</taxon>
    </lineage>
</organism>
<feature type="domain" description="SRP54-type proteins GTP-binding" evidence="16">
    <location>
        <begin position="269"/>
        <end position="282"/>
    </location>
</feature>
<reference evidence="17" key="1">
    <citation type="submission" date="2019-05" db="EMBL/GenBank/DDBJ databases">
        <title>The de novo reference genome and transcriptome assemblies of the wild tomato species Solanum chilense.</title>
        <authorList>
            <person name="Stam R."/>
            <person name="Nosenko T."/>
            <person name="Hoerger A.C."/>
            <person name="Stephan W."/>
            <person name="Seidel M.A."/>
            <person name="Kuhn J.M.M."/>
            <person name="Haberer G."/>
            <person name="Tellier A."/>
        </authorList>
    </citation>
    <scope>NUCLEOTIDE SEQUENCE</scope>
    <source>
        <tissue evidence="17">Mature leaves</tissue>
    </source>
</reference>
<comment type="catalytic activity">
    <reaction evidence="14">
        <text>GTP + H2O = GDP + phosphate + H(+)</text>
        <dbReference type="Rhea" id="RHEA:19669"/>
        <dbReference type="ChEBI" id="CHEBI:15377"/>
        <dbReference type="ChEBI" id="CHEBI:15378"/>
        <dbReference type="ChEBI" id="CHEBI:37565"/>
        <dbReference type="ChEBI" id="CHEBI:43474"/>
        <dbReference type="ChEBI" id="CHEBI:58189"/>
        <dbReference type="EC" id="3.6.5.4"/>
    </reaction>
    <physiologicalReaction direction="left-to-right" evidence="14">
        <dbReference type="Rhea" id="RHEA:19670"/>
    </physiologicalReaction>
</comment>
<dbReference type="Pfam" id="PF02881">
    <property type="entry name" value="SRP54_N"/>
    <property type="match status" value="1"/>
</dbReference>
<evidence type="ECO:0000256" key="5">
    <source>
        <dbReference type="ARBA" id="ARBA00022741"/>
    </source>
</evidence>
<protein>
    <recommendedName>
        <fullName evidence="15">Signal recognition particle 54 kDa protein</fullName>
    </recommendedName>
</protein>
<keyword evidence="7 15" id="KW-0256">Endoplasmic reticulum</keyword>
<evidence type="ECO:0000256" key="10">
    <source>
        <dbReference type="ARBA" id="ARBA00023135"/>
    </source>
</evidence>
<dbReference type="InterPro" id="IPR022941">
    <property type="entry name" value="SRP54"/>
</dbReference>
<dbReference type="GO" id="GO:0003924">
    <property type="term" value="F:GTPase activity"/>
    <property type="evidence" value="ECO:0007669"/>
    <property type="project" value="UniProtKB-UniRule"/>
</dbReference>
<dbReference type="SMART" id="SM00963">
    <property type="entry name" value="SRP54_N"/>
    <property type="match status" value="1"/>
</dbReference>
<dbReference type="InterPro" id="IPR000897">
    <property type="entry name" value="SRP54_GTPase_dom"/>
</dbReference>
<evidence type="ECO:0000256" key="11">
    <source>
        <dbReference type="ARBA" id="ARBA00023274"/>
    </source>
</evidence>